<feature type="active site" description="Proton donor/acceptor" evidence="4">
    <location>
        <position position="188"/>
    </location>
</feature>
<evidence type="ECO:0000256" key="3">
    <source>
        <dbReference type="ARBA" id="ARBA00023239"/>
    </source>
</evidence>
<dbReference type="InterPro" id="IPR005677">
    <property type="entry name" value="Fum_hydII"/>
</dbReference>
<comment type="catalytic activity">
    <reaction evidence="4">
        <text>(S)-malate = fumarate + H2O</text>
        <dbReference type="Rhea" id="RHEA:12460"/>
        <dbReference type="ChEBI" id="CHEBI:15377"/>
        <dbReference type="ChEBI" id="CHEBI:15589"/>
        <dbReference type="ChEBI" id="CHEBI:29806"/>
        <dbReference type="EC" id="4.2.1.2"/>
    </reaction>
</comment>
<feature type="site" description="Important for catalytic activity" evidence="4">
    <location>
        <position position="331"/>
    </location>
</feature>
<organism evidence="7 8">
    <name type="scientific">Actibacterium pelagium</name>
    <dbReference type="NCBI Taxonomy" id="2029103"/>
    <lineage>
        <taxon>Bacteria</taxon>
        <taxon>Pseudomonadati</taxon>
        <taxon>Pseudomonadota</taxon>
        <taxon>Alphaproteobacteria</taxon>
        <taxon>Rhodobacterales</taxon>
        <taxon>Roseobacteraceae</taxon>
        <taxon>Actibacterium</taxon>
    </lineage>
</organism>
<comment type="function">
    <text evidence="4">Involved in the TCA cycle. Catalyzes the stereospecific interconversion of fumarate to L-malate.</text>
</comment>
<evidence type="ECO:0000256" key="2">
    <source>
        <dbReference type="ARBA" id="ARBA00022532"/>
    </source>
</evidence>
<feature type="binding site" evidence="4">
    <location>
        <position position="319"/>
    </location>
    <ligand>
        <name>substrate</name>
    </ligand>
</feature>
<evidence type="ECO:0000256" key="4">
    <source>
        <dbReference type="HAMAP-Rule" id="MF_00743"/>
    </source>
</evidence>
<dbReference type="InterPro" id="IPR008948">
    <property type="entry name" value="L-Aspartase-like"/>
</dbReference>
<dbReference type="InterPro" id="IPR018951">
    <property type="entry name" value="Fumarase_C_C"/>
</dbReference>
<evidence type="ECO:0000259" key="6">
    <source>
        <dbReference type="Pfam" id="PF10415"/>
    </source>
</evidence>
<dbReference type="Proteomes" id="UP000606730">
    <property type="component" value="Unassembled WGS sequence"/>
</dbReference>
<dbReference type="PANTHER" id="PTHR11444">
    <property type="entry name" value="ASPARTATEAMMONIA/ARGININOSUCCINATE/ADENYLOSUCCINATE LYASE"/>
    <property type="match status" value="1"/>
</dbReference>
<keyword evidence="8" id="KW-1185">Reference proteome</keyword>
<comment type="miscellaneous">
    <text evidence="4">There are 2 substrate-binding sites: the catalytic A site, and the non-catalytic B site that may play a role in the transfer of substrate or product between the active site and the solvent. Alternatively, the B site may bind allosteric effectors.</text>
</comment>
<dbReference type="GO" id="GO:0004333">
    <property type="term" value="F:fumarate hydratase activity"/>
    <property type="evidence" value="ECO:0007669"/>
    <property type="project" value="UniProtKB-UniRule"/>
</dbReference>
<keyword evidence="2 4" id="KW-0816">Tricarboxylic acid cycle</keyword>
<dbReference type="Pfam" id="PF00206">
    <property type="entry name" value="Lyase_1"/>
    <property type="match status" value="1"/>
</dbReference>
<dbReference type="Gene3D" id="1.10.275.10">
    <property type="entry name" value="Fumarase/aspartase (N-terminal domain)"/>
    <property type="match status" value="1"/>
</dbReference>
<dbReference type="InterPro" id="IPR020557">
    <property type="entry name" value="Fumarate_lyase_CS"/>
</dbReference>
<dbReference type="Pfam" id="PF10415">
    <property type="entry name" value="FumaraseC_C"/>
    <property type="match status" value="1"/>
</dbReference>
<dbReference type="OrthoDB" id="9802809at2"/>
<evidence type="ECO:0000313" key="8">
    <source>
        <dbReference type="Proteomes" id="UP000606730"/>
    </source>
</evidence>
<comment type="subunit">
    <text evidence="4">Homotetramer.</text>
</comment>
<dbReference type="FunFam" id="1.10.275.10:FF:000001">
    <property type="entry name" value="Fumarate hydratase, mitochondrial"/>
    <property type="match status" value="1"/>
</dbReference>
<dbReference type="AlphaFoldDB" id="A0A917ADG2"/>
<evidence type="ECO:0000259" key="5">
    <source>
        <dbReference type="Pfam" id="PF00206"/>
    </source>
</evidence>
<feature type="binding site" evidence="4">
    <location>
        <begin position="324"/>
        <end position="326"/>
    </location>
    <ligand>
        <name>substrate</name>
    </ligand>
</feature>
<feature type="binding site" evidence="4">
    <location>
        <position position="187"/>
    </location>
    <ligand>
        <name>substrate</name>
    </ligand>
</feature>
<feature type="binding site" evidence="4">
    <location>
        <begin position="98"/>
        <end position="100"/>
    </location>
    <ligand>
        <name>substrate</name>
    </ligand>
</feature>
<dbReference type="CDD" id="cd01362">
    <property type="entry name" value="Fumarase_classII"/>
    <property type="match status" value="1"/>
</dbReference>
<name>A0A917ADG2_9RHOB</name>
<feature type="domain" description="Fumarase C C-terminal" evidence="6">
    <location>
        <begin position="408"/>
        <end position="460"/>
    </location>
</feature>
<sequence length="464" mass="49624">MTETRTETDSFGPLEVPTDKYWGAQTQRSIMNFPIGWEKQPVAIVRALGVIKKACAMANKESGKLDAKIADAVIQAAGEVFEGKFDDNFPLVVWQTGSGTQSNMNSNEVIANRAIEIMGGVIGSKDPVHPNDHCNMGQSSNDTFPTAMHIAAAMTTRDVLLPGLRKLLAGLEAKSEEFKDIIKIGRTHTQDATPLTLGQEFGGYAHQIRQGIARIEAALPGIYELAQGGTAVGTGLNTQHGWGEKVAANMAEITGLPFVTAPNKFEALAAHDAMVFMSGALATTAGAMYKIANDIRFLGSGPRSGLGELILPENEPGSSIMPGKVNPTQAEAMTQVAAHVMGNDAAMKFAGSQGHFELNVYNPMMSYNLLQSMQLLGDVADSFTERMLNGIKANEPRIDKLMKESLMLVTALAPTIGYDNATKVAKTAHKNGTTLKEEAIALGFVDEATFDAVVRPEQMIGPKD</sequence>
<protein>
    <recommendedName>
        <fullName evidence="4">Fumarate hydratase class II</fullName>
        <shortName evidence="4">Fumarase C</shortName>
        <ecNumber evidence="4">4.2.1.2</ecNumber>
    </recommendedName>
    <alternativeName>
        <fullName evidence="4">Aerobic fumarase</fullName>
    </alternativeName>
    <alternativeName>
        <fullName evidence="4">Iron-independent fumarase</fullName>
    </alternativeName>
</protein>
<dbReference type="EC" id="4.2.1.2" evidence="4"/>
<gene>
    <name evidence="4 7" type="primary">fumC</name>
    <name evidence="7" type="ORF">GCM10011517_08830</name>
</gene>
<dbReference type="InterPro" id="IPR024083">
    <property type="entry name" value="Fumarase/histidase_N"/>
</dbReference>
<dbReference type="FunFam" id="1.10.40.30:FF:000002">
    <property type="entry name" value="Fumarate hydratase class II"/>
    <property type="match status" value="1"/>
</dbReference>
<dbReference type="InterPro" id="IPR000362">
    <property type="entry name" value="Fumarate_lyase_fam"/>
</dbReference>
<comment type="similarity">
    <text evidence="1 4">Belongs to the class-II fumarase/aspartase family. Fumarase subfamily.</text>
</comment>
<dbReference type="Gene3D" id="1.20.200.10">
    <property type="entry name" value="Fumarase/aspartase (Central domain)"/>
    <property type="match status" value="1"/>
</dbReference>
<dbReference type="RefSeq" id="WP_095596247.1">
    <property type="nucleotide sequence ID" value="NZ_BMKN01000001.1"/>
</dbReference>
<comment type="pathway">
    <text evidence="4">Carbohydrate metabolism; tricarboxylic acid cycle; (S)-malate from fumarate: step 1/1.</text>
</comment>
<dbReference type="FunFam" id="1.20.200.10:FF:000001">
    <property type="entry name" value="Fumarate hydratase, mitochondrial"/>
    <property type="match status" value="1"/>
</dbReference>
<dbReference type="NCBIfam" id="NF008909">
    <property type="entry name" value="PRK12273.1"/>
    <property type="match status" value="1"/>
</dbReference>
<feature type="binding site" evidence="4">
    <location>
        <begin position="139"/>
        <end position="141"/>
    </location>
    <ligand>
        <name>substrate</name>
    </ligand>
</feature>
<dbReference type="GO" id="GO:0005737">
    <property type="term" value="C:cytoplasm"/>
    <property type="evidence" value="ECO:0007669"/>
    <property type="project" value="UniProtKB-SubCell"/>
</dbReference>
<dbReference type="PRINTS" id="PR00149">
    <property type="entry name" value="FUMRATELYASE"/>
</dbReference>
<dbReference type="PROSITE" id="PS00163">
    <property type="entry name" value="FUMARATE_LYASES"/>
    <property type="match status" value="1"/>
</dbReference>
<comment type="subcellular location">
    <subcellularLocation>
        <location evidence="4">Cytoplasm</location>
    </subcellularLocation>
</comment>
<feature type="binding site" description="in site B" evidence="4">
    <location>
        <begin position="129"/>
        <end position="132"/>
    </location>
    <ligand>
        <name>substrate</name>
    </ligand>
</feature>
<keyword evidence="4" id="KW-0963">Cytoplasm</keyword>
<keyword evidence="3 4" id="KW-0456">Lyase</keyword>
<reference evidence="7" key="2">
    <citation type="submission" date="2020-09" db="EMBL/GenBank/DDBJ databases">
        <authorList>
            <person name="Sun Q."/>
            <person name="Zhou Y."/>
        </authorList>
    </citation>
    <scope>NUCLEOTIDE SEQUENCE</scope>
    <source>
        <strain evidence="7">CGMCC 1.16012</strain>
    </source>
</reference>
<proteinExistence type="inferred from homology"/>
<dbReference type="PANTHER" id="PTHR11444:SF1">
    <property type="entry name" value="FUMARATE HYDRATASE, MITOCHONDRIAL"/>
    <property type="match status" value="1"/>
</dbReference>
<dbReference type="GO" id="GO:0006099">
    <property type="term" value="P:tricarboxylic acid cycle"/>
    <property type="evidence" value="ECO:0007669"/>
    <property type="project" value="UniProtKB-UniRule"/>
</dbReference>
<dbReference type="Gene3D" id="1.10.40.30">
    <property type="entry name" value="Fumarase/aspartase (C-terminal domain)"/>
    <property type="match status" value="1"/>
</dbReference>
<dbReference type="GO" id="GO:0006106">
    <property type="term" value="P:fumarate metabolic process"/>
    <property type="evidence" value="ECO:0007669"/>
    <property type="project" value="InterPro"/>
</dbReference>
<evidence type="ECO:0000313" key="7">
    <source>
        <dbReference type="EMBL" id="GGE43419.1"/>
    </source>
</evidence>
<reference evidence="7" key="1">
    <citation type="journal article" date="2014" name="Int. J. Syst. Evol. Microbiol.">
        <title>Complete genome sequence of Corynebacterium casei LMG S-19264T (=DSM 44701T), isolated from a smear-ripened cheese.</title>
        <authorList>
            <consortium name="US DOE Joint Genome Institute (JGI-PGF)"/>
            <person name="Walter F."/>
            <person name="Albersmeier A."/>
            <person name="Kalinowski J."/>
            <person name="Ruckert C."/>
        </authorList>
    </citation>
    <scope>NUCLEOTIDE SEQUENCE</scope>
    <source>
        <strain evidence="7">CGMCC 1.16012</strain>
    </source>
</reference>
<dbReference type="NCBIfam" id="TIGR00979">
    <property type="entry name" value="fumC_II"/>
    <property type="match status" value="1"/>
</dbReference>
<comment type="caution">
    <text evidence="7">The sequence shown here is derived from an EMBL/GenBank/DDBJ whole genome shotgun (WGS) entry which is preliminary data.</text>
</comment>
<dbReference type="SUPFAM" id="SSF48557">
    <property type="entry name" value="L-aspartase-like"/>
    <property type="match status" value="1"/>
</dbReference>
<evidence type="ECO:0000256" key="1">
    <source>
        <dbReference type="ARBA" id="ARBA00009084"/>
    </source>
</evidence>
<dbReference type="EMBL" id="BMKN01000001">
    <property type="protein sequence ID" value="GGE43419.1"/>
    <property type="molecule type" value="Genomic_DNA"/>
</dbReference>
<dbReference type="HAMAP" id="MF_00743">
    <property type="entry name" value="FumaraseC"/>
    <property type="match status" value="1"/>
</dbReference>
<dbReference type="GO" id="GO:0006108">
    <property type="term" value="P:malate metabolic process"/>
    <property type="evidence" value="ECO:0007669"/>
    <property type="project" value="TreeGrafter"/>
</dbReference>
<feature type="active site" evidence="4">
    <location>
        <position position="318"/>
    </location>
</feature>
<accession>A0A917ADG2</accession>
<feature type="domain" description="Fumarate lyase N-terminal" evidence="5">
    <location>
        <begin position="13"/>
        <end position="342"/>
    </location>
</feature>
<dbReference type="InterPro" id="IPR022761">
    <property type="entry name" value="Fumarate_lyase_N"/>
</dbReference>